<evidence type="ECO:0000313" key="2">
    <source>
        <dbReference type="Proteomes" id="UP001266305"/>
    </source>
</evidence>
<sequence>MPPFGLPWDPVAYHHCVASVERSPVDTVMTMACPQALSFDQDSSEELGGGYGKTECMQFTASVLVLAVSRRPPSQPLCKVRDVRPQEYLTWLPEFLPD</sequence>
<evidence type="ECO:0000313" key="1">
    <source>
        <dbReference type="EMBL" id="KAK2100513.1"/>
    </source>
</evidence>
<gene>
    <name evidence="1" type="ORF">P7K49_021861</name>
</gene>
<proteinExistence type="predicted"/>
<organism evidence="1 2">
    <name type="scientific">Saguinus oedipus</name>
    <name type="common">Cotton-top tamarin</name>
    <name type="synonym">Oedipomidas oedipus</name>
    <dbReference type="NCBI Taxonomy" id="9490"/>
    <lineage>
        <taxon>Eukaryota</taxon>
        <taxon>Metazoa</taxon>
        <taxon>Chordata</taxon>
        <taxon>Craniata</taxon>
        <taxon>Vertebrata</taxon>
        <taxon>Euteleostomi</taxon>
        <taxon>Mammalia</taxon>
        <taxon>Eutheria</taxon>
        <taxon>Euarchontoglires</taxon>
        <taxon>Primates</taxon>
        <taxon>Haplorrhini</taxon>
        <taxon>Platyrrhini</taxon>
        <taxon>Cebidae</taxon>
        <taxon>Callitrichinae</taxon>
        <taxon>Saguinus</taxon>
    </lineage>
</organism>
<dbReference type="Proteomes" id="UP001266305">
    <property type="component" value="Unassembled WGS sequence"/>
</dbReference>
<keyword evidence="2" id="KW-1185">Reference proteome</keyword>
<comment type="caution">
    <text evidence="1">The sequence shown here is derived from an EMBL/GenBank/DDBJ whole genome shotgun (WGS) entry which is preliminary data.</text>
</comment>
<dbReference type="EMBL" id="JASSZA010000010">
    <property type="protein sequence ID" value="KAK2100513.1"/>
    <property type="molecule type" value="Genomic_DNA"/>
</dbReference>
<protein>
    <submittedName>
        <fullName evidence="1">Uncharacterized protein</fullName>
    </submittedName>
</protein>
<reference evidence="1 2" key="1">
    <citation type="submission" date="2023-05" db="EMBL/GenBank/DDBJ databases">
        <title>B98-5 Cell Line De Novo Hybrid Assembly: An Optical Mapping Approach.</title>
        <authorList>
            <person name="Kananen K."/>
            <person name="Auerbach J.A."/>
            <person name="Kautto E."/>
            <person name="Blachly J.S."/>
        </authorList>
    </citation>
    <scope>NUCLEOTIDE SEQUENCE [LARGE SCALE GENOMIC DNA]</scope>
    <source>
        <strain evidence="1">B95-8</strain>
        <tissue evidence="1">Cell line</tissue>
    </source>
</reference>
<accession>A0ABQ9UTU8</accession>
<name>A0ABQ9UTU8_SAGOE</name>